<dbReference type="PANTHER" id="PTHR42718">
    <property type="entry name" value="MAJOR FACILITATOR SUPERFAMILY MULTIDRUG TRANSPORTER MFSC"/>
    <property type="match status" value="1"/>
</dbReference>
<keyword evidence="3" id="KW-1003">Cell membrane</keyword>
<keyword evidence="4 7" id="KW-0812">Transmembrane</keyword>
<evidence type="ECO:0000259" key="8">
    <source>
        <dbReference type="PROSITE" id="PS50850"/>
    </source>
</evidence>
<sequence>MNMAAAEQHRATMNTIPSTYSLRKMTWVVALSVILNPLNSSMIAVALLGIGASYGIDVATATWLITGFYLAAAAGQPLMGKLADLLGARRVMMTGLAIVIASSLLSVWAPSFGWLLAFRIMLALGSTVAFPAGMAIIRSFAQPAPGDGQSKGITSSLGIISVSANVMAAFGPTLGGLLVQHSGWHSIFWINIPIALAVIVLASRWMPADHRRTERGQTSGLLRLLDVPGVLLFMGMLISFMLFLTSLGSGAIWWLLAVIPVCAVLFGLRELRTDKPFIDLRMLGRNKKLQSVYAQFAGLNIVFYSLFFSMPLWLGQVKGYDPQTAGLLMLPFAGIGMLATPIAVRIIQRWSYRPAIIAGSSALLLGTLLLLLMGEDTPIFFILLATSIVGITNGMNNMGLQTALYQHTKPSETGAASGLFQTFRSVGGILSTSLLGIAFGSTVTTAGLHTIALAGACIGAVLLFFSLSRKLN</sequence>
<dbReference type="PANTHER" id="PTHR42718:SF46">
    <property type="entry name" value="BLR6921 PROTEIN"/>
    <property type="match status" value="1"/>
</dbReference>
<feature type="transmembrane region" description="Helical" evidence="7">
    <location>
        <begin position="27"/>
        <end position="52"/>
    </location>
</feature>
<feature type="transmembrane region" description="Helical" evidence="7">
    <location>
        <begin position="91"/>
        <end position="110"/>
    </location>
</feature>
<feature type="transmembrane region" description="Helical" evidence="7">
    <location>
        <begin position="326"/>
        <end position="347"/>
    </location>
</feature>
<dbReference type="SUPFAM" id="SSF103473">
    <property type="entry name" value="MFS general substrate transporter"/>
    <property type="match status" value="1"/>
</dbReference>
<dbReference type="OrthoDB" id="102502at2"/>
<dbReference type="Proteomes" id="UP000267798">
    <property type="component" value="Unassembled WGS sequence"/>
</dbReference>
<feature type="transmembrane region" description="Helical" evidence="7">
    <location>
        <begin position="446"/>
        <end position="467"/>
    </location>
</feature>
<dbReference type="InterPro" id="IPR011701">
    <property type="entry name" value="MFS"/>
</dbReference>
<feature type="domain" description="Major facilitator superfamily (MFS) profile" evidence="8">
    <location>
        <begin position="25"/>
        <end position="471"/>
    </location>
</feature>
<feature type="transmembrane region" description="Helical" evidence="7">
    <location>
        <begin position="379"/>
        <end position="398"/>
    </location>
</feature>
<evidence type="ECO:0000256" key="7">
    <source>
        <dbReference type="SAM" id="Phobius"/>
    </source>
</evidence>
<dbReference type="PROSITE" id="PS50850">
    <property type="entry name" value="MFS"/>
    <property type="match status" value="1"/>
</dbReference>
<feature type="transmembrane region" description="Helical" evidence="7">
    <location>
        <begin position="292"/>
        <end position="314"/>
    </location>
</feature>
<name>A0A3A6PLE8_9BACL</name>
<dbReference type="GO" id="GO:0005886">
    <property type="term" value="C:plasma membrane"/>
    <property type="evidence" value="ECO:0007669"/>
    <property type="project" value="UniProtKB-SubCell"/>
</dbReference>
<feature type="transmembrane region" description="Helical" evidence="7">
    <location>
        <begin position="58"/>
        <end position="79"/>
    </location>
</feature>
<dbReference type="InterPro" id="IPR036259">
    <property type="entry name" value="MFS_trans_sf"/>
</dbReference>
<keyword evidence="6 7" id="KW-0472">Membrane</keyword>
<keyword evidence="5 7" id="KW-1133">Transmembrane helix</keyword>
<evidence type="ECO:0000256" key="2">
    <source>
        <dbReference type="ARBA" id="ARBA00022448"/>
    </source>
</evidence>
<feature type="transmembrane region" description="Helical" evidence="7">
    <location>
        <begin position="116"/>
        <end position="137"/>
    </location>
</feature>
<dbReference type="EMBL" id="QXQB01000006">
    <property type="protein sequence ID" value="RJX37211.1"/>
    <property type="molecule type" value="Genomic_DNA"/>
</dbReference>
<dbReference type="Pfam" id="PF07690">
    <property type="entry name" value="MFS_1"/>
    <property type="match status" value="1"/>
</dbReference>
<comment type="caution">
    <text evidence="9">The sequence shown here is derived from an EMBL/GenBank/DDBJ whole genome shotgun (WGS) entry which is preliminary data.</text>
</comment>
<dbReference type="Gene3D" id="1.20.1250.20">
    <property type="entry name" value="MFS general substrate transporter like domains"/>
    <property type="match status" value="1"/>
</dbReference>
<feature type="transmembrane region" description="Helical" evidence="7">
    <location>
        <begin position="184"/>
        <end position="203"/>
    </location>
</feature>
<accession>A0A3A6PLE8</accession>
<dbReference type="CDD" id="cd17321">
    <property type="entry name" value="MFS_MMR_MDR_like"/>
    <property type="match status" value="1"/>
</dbReference>
<proteinExistence type="predicted"/>
<organism evidence="9 10">
    <name type="scientific">Paenibacillus pinisoli</name>
    <dbReference type="NCBI Taxonomy" id="1276110"/>
    <lineage>
        <taxon>Bacteria</taxon>
        <taxon>Bacillati</taxon>
        <taxon>Bacillota</taxon>
        <taxon>Bacilli</taxon>
        <taxon>Bacillales</taxon>
        <taxon>Paenibacillaceae</taxon>
        <taxon>Paenibacillus</taxon>
    </lineage>
</organism>
<feature type="transmembrane region" description="Helical" evidence="7">
    <location>
        <begin position="251"/>
        <end position="271"/>
    </location>
</feature>
<dbReference type="Gene3D" id="1.20.1720.10">
    <property type="entry name" value="Multidrug resistance protein D"/>
    <property type="match status" value="1"/>
</dbReference>
<protein>
    <submittedName>
        <fullName evidence="9">MFS transporter</fullName>
    </submittedName>
</protein>
<evidence type="ECO:0000256" key="1">
    <source>
        <dbReference type="ARBA" id="ARBA00004651"/>
    </source>
</evidence>
<evidence type="ECO:0000313" key="9">
    <source>
        <dbReference type="EMBL" id="RJX37211.1"/>
    </source>
</evidence>
<dbReference type="GO" id="GO:0022857">
    <property type="term" value="F:transmembrane transporter activity"/>
    <property type="evidence" value="ECO:0007669"/>
    <property type="project" value="InterPro"/>
</dbReference>
<evidence type="ECO:0000256" key="3">
    <source>
        <dbReference type="ARBA" id="ARBA00022475"/>
    </source>
</evidence>
<evidence type="ECO:0000256" key="4">
    <source>
        <dbReference type="ARBA" id="ARBA00022692"/>
    </source>
</evidence>
<evidence type="ECO:0000256" key="6">
    <source>
        <dbReference type="ARBA" id="ARBA00023136"/>
    </source>
</evidence>
<evidence type="ECO:0000256" key="5">
    <source>
        <dbReference type="ARBA" id="ARBA00022989"/>
    </source>
</evidence>
<feature type="transmembrane region" description="Helical" evidence="7">
    <location>
        <begin position="157"/>
        <end position="178"/>
    </location>
</feature>
<reference evidence="9 10" key="1">
    <citation type="submission" date="2018-09" db="EMBL/GenBank/DDBJ databases">
        <title>Paenibacillus aracenensis nov. sp. isolated from a cave in southern Spain.</title>
        <authorList>
            <person name="Jurado V."/>
            <person name="Gutierrez-Patricio S."/>
            <person name="Gonzalez-Pimentel J.L."/>
            <person name="Miller A.Z."/>
            <person name="Laiz L."/>
            <person name="Saiz-Jimenez C."/>
        </authorList>
    </citation>
    <scope>NUCLEOTIDE SEQUENCE [LARGE SCALE GENOMIC DNA]</scope>
    <source>
        <strain evidence="9 10">JCM 19203</strain>
    </source>
</reference>
<feature type="transmembrane region" description="Helical" evidence="7">
    <location>
        <begin position="354"/>
        <end position="373"/>
    </location>
</feature>
<keyword evidence="10" id="KW-1185">Reference proteome</keyword>
<evidence type="ECO:0000313" key="10">
    <source>
        <dbReference type="Proteomes" id="UP000267798"/>
    </source>
</evidence>
<comment type="subcellular location">
    <subcellularLocation>
        <location evidence="1">Cell membrane</location>
        <topology evidence="1">Multi-pass membrane protein</topology>
    </subcellularLocation>
</comment>
<feature type="transmembrane region" description="Helical" evidence="7">
    <location>
        <begin position="224"/>
        <end position="245"/>
    </location>
</feature>
<dbReference type="InterPro" id="IPR020846">
    <property type="entry name" value="MFS_dom"/>
</dbReference>
<keyword evidence="2" id="KW-0813">Transport</keyword>
<feature type="transmembrane region" description="Helical" evidence="7">
    <location>
        <begin position="419"/>
        <end position="440"/>
    </location>
</feature>
<gene>
    <name evidence="9" type="ORF">D3P09_22890</name>
</gene>
<dbReference type="AlphaFoldDB" id="A0A3A6PLE8"/>